<dbReference type="InterPro" id="IPR029058">
    <property type="entry name" value="AB_hydrolase_fold"/>
</dbReference>
<evidence type="ECO:0000259" key="8">
    <source>
        <dbReference type="Pfam" id="PF06441"/>
    </source>
</evidence>
<evidence type="ECO:0000256" key="7">
    <source>
        <dbReference type="PIRSR" id="PIRSR001112-1"/>
    </source>
</evidence>
<dbReference type="AlphaFoldDB" id="A0A813NTB4"/>
<proteinExistence type="inferred from homology"/>
<evidence type="ECO:0000313" key="10">
    <source>
        <dbReference type="Proteomes" id="UP000663879"/>
    </source>
</evidence>
<feature type="active site" description="Proton donor" evidence="7">
    <location>
        <position position="378"/>
    </location>
</feature>
<evidence type="ECO:0000256" key="5">
    <source>
        <dbReference type="ARBA" id="ARBA00022801"/>
    </source>
</evidence>
<evidence type="ECO:0000313" key="9">
    <source>
        <dbReference type="EMBL" id="CAF0742827.1"/>
    </source>
</evidence>
<gene>
    <name evidence="9" type="ORF">OXX778_LOCUS3487</name>
</gene>
<dbReference type="InterPro" id="IPR000639">
    <property type="entry name" value="Epox_hydrolase-like"/>
</dbReference>
<feature type="active site" description="Nucleophile" evidence="7">
    <location>
        <position position="226"/>
    </location>
</feature>
<evidence type="ECO:0000256" key="1">
    <source>
        <dbReference type="ARBA" id="ARBA00000221"/>
    </source>
</evidence>
<dbReference type="EMBL" id="CAJNOC010000310">
    <property type="protein sequence ID" value="CAF0742827.1"/>
    <property type="molecule type" value="Genomic_DNA"/>
</dbReference>
<evidence type="ECO:0000256" key="4">
    <source>
        <dbReference type="ARBA" id="ARBA00022797"/>
    </source>
</evidence>
<dbReference type="Pfam" id="PF06441">
    <property type="entry name" value="EHN"/>
    <property type="match status" value="1"/>
</dbReference>
<comment type="similarity">
    <text evidence="3 6">Belongs to the peptidase S33 family.</text>
</comment>
<keyword evidence="6" id="KW-0256">Endoplasmic reticulum</keyword>
<evidence type="ECO:0000256" key="3">
    <source>
        <dbReference type="ARBA" id="ARBA00010088"/>
    </source>
</evidence>
<comment type="catalytic activity">
    <reaction evidence="1 6">
        <text>1-(4-methoxyphenyl)-N-methyl-N-[(3-methyloxetan-3-yl)methyl]methanamine + H2O = 2-{[(4-methoxybenzyl)(methyl)amino]methyl}-2-methylpropane-1,3-diol</text>
        <dbReference type="Rhea" id="RHEA:55764"/>
        <dbReference type="ChEBI" id="CHEBI:15377"/>
        <dbReference type="ChEBI" id="CHEBI:139161"/>
        <dbReference type="ChEBI" id="CHEBI:139164"/>
        <dbReference type="EC" id="3.3.2.9"/>
    </reaction>
</comment>
<comment type="caution">
    <text evidence="9">The sequence shown here is derived from an EMBL/GenBank/DDBJ whole genome shotgun (WGS) entry which is preliminary data.</text>
</comment>
<dbReference type="GO" id="GO:0005789">
    <property type="term" value="C:endoplasmic reticulum membrane"/>
    <property type="evidence" value="ECO:0007669"/>
    <property type="project" value="UniProtKB-SubCell"/>
</dbReference>
<name>A0A813NTB4_9BILA</name>
<dbReference type="PANTHER" id="PTHR21661">
    <property type="entry name" value="EPOXIDE HYDROLASE 1-RELATED"/>
    <property type="match status" value="1"/>
</dbReference>
<reference evidence="9" key="1">
    <citation type="submission" date="2021-02" db="EMBL/GenBank/DDBJ databases">
        <authorList>
            <person name="Nowell W R."/>
        </authorList>
    </citation>
    <scope>NUCLEOTIDE SEQUENCE</scope>
    <source>
        <strain evidence="9">Ploen Becks lab</strain>
    </source>
</reference>
<dbReference type="Proteomes" id="UP000663879">
    <property type="component" value="Unassembled WGS sequence"/>
</dbReference>
<dbReference type="EC" id="3.3.2.9" evidence="6"/>
<dbReference type="PRINTS" id="PR00412">
    <property type="entry name" value="EPOXHYDRLASE"/>
</dbReference>
<keyword evidence="10" id="KW-1185">Reference proteome</keyword>
<dbReference type="InterPro" id="IPR010497">
    <property type="entry name" value="Epoxide_hydro_N"/>
</dbReference>
<dbReference type="PIRSF" id="PIRSF001112">
    <property type="entry name" value="Epoxide_hydrolase"/>
    <property type="match status" value="1"/>
</dbReference>
<evidence type="ECO:0000256" key="2">
    <source>
        <dbReference type="ARBA" id="ARBA00004111"/>
    </source>
</evidence>
<keyword evidence="5 6" id="KW-0378">Hydrolase</keyword>
<accession>A0A813NTB4</accession>
<feature type="active site" description="Proton acceptor" evidence="7">
    <location>
        <position position="440"/>
    </location>
</feature>
<keyword evidence="6" id="KW-0472">Membrane</keyword>
<comment type="subcellular location">
    <subcellularLocation>
        <location evidence="6">Endoplasmic reticulum membrane</location>
    </subcellularLocation>
    <subcellularLocation>
        <location evidence="2">Microsome membrane</location>
        <topology evidence="2">Single-pass membrane protein</topology>
    </subcellularLocation>
</comment>
<dbReference type="GO" id="GO:0033961">
    <property type="term" value="F:cis-stilbene-oxide hydrolase activity"/>
    <property type="evidence" value="ECO:0007669"/>
    <property type="project" value="UniProtKB-UniRule"/>
</dbReference>
<evidence type="ECO:0000256" key="6">
    <source>
        <dbReference type="PIRNR" id="PIRNR001112"/>
    </source>
</evidence>
<dbReference type="Gene3D" id="3.40.50.1820">
    <property type="entry name" value="alpha/beta hydrolase"/>
    <property type="match status" value="1"/>
</dbReference>
<protein>
    <recommendedName>
        <fullName evidence="6">Epoxide hydrolase</fullName>
        <ecNumber evidence="6">3.3.2.9</ecNumber>
    </recommendedName>
</protein>
<comment type="catalytic activity">
    <reaction evidence="6">
        <text>cis-stilbene oxide + H2O = (1R,2R)-hydrobenzoin</text>
        <dbReference type="Rhea" id="RHEA:23900"/>
        <dbReference type="ChEBI" id="CHEBI:15377"/>
        <dbReference type="ChEBI" id="CHEBI:50004"/>
        <dbReference type="ChEBI" id="CHEBI:50014"/>
        <dbReference type="EC" id="3.3.2.9"/>
    </reaction>
</comment>
<dbReference type="PANTHER" id="PTHR21661:SF35">
    <property type="entry name" value="EPOXIDE HYDROLASE"/>
    <property type="match status" value="1"/>
</dbReference>
<dbReference type="InterPro" id="IPR016292">
    <property type="entry name" value="Epoxide_hydrolase"/>
</dbReference>
<feature type="domain" description="Epoxide hydrolase N-terminal" evidence="8">
    <location>
        <begin position="55"/>
        <end position="160"/>
    </location>
</feature>
<keyword evidence="4 6" id="KW-0058">Aromatic hydrocarbons catabolism</keyword>
<organism evidence="9 10">
    <name type="scientific">Brachionus calyciflorus</name>
    <dbReference type="NCBI Taxonomy" id="104777"/>
    <lineage>
        <taxon>Eukaryota</taxon>
        <taxon>Metazoa</taxon>
        <taxon>Spiralia</taxon>
        <taxon>Gnathifera</taxon>
        <taxon>Rotifera</taxon>
        <taxon>Eurotatoria</taxon>
        <taxon>Monogononta</taxon>
        <taxon>Pseudotrocha</taxon>
        <taxon>Ploima</taxon>
        <taxon>Brachionidae</taxon>
        <taxon>Brachionus</taxon>
    </lineage>
</organism>
<dbReference type="GO" id="GO:0097176">
    <property type="term" value="P:epoxide metabolic process"/>
    <property type="evidence" value="ECO:0007669"/>
    <property type="project" value="TreeGrafter"/>
</dbReference>
<dbReference type="SUPFAM" id="SSF53474">
    <property type="entry name" value="alpha/beta-Hydrolases"/>
    <property type="match status" value="1"/>
</dbReference>
<dbReference type="OrthoDB" id="7130006at2759"/>
<sequence>MTLVKAIGIPVLLIALLIGLVKYQNRKSLVELERIEKWADENKFKVDKILNKPEIFSVEFDEKEWNFLKQKLSLTRYFTPLKDVPKFDYGFDPEYAKELIDYWNTKFDWKSQVDFLNKYPQFRVNINDTILHYVHYVTNPSAEKKVNLLLLDGWPGSFFGFYKMIDFIDQNYKDTSYNIIVPSIPGYGYSNPTEKVLDAFDTAMFYDAIMRLENGENTEYYVHGEDWGSIITTYLAKLYPKRVRAIHITMPPFTSFFDLKSLSFALVGQFFPESILTPDEAKYNFRFSFSEILTLIIKKAGYFHIQASKPDSMGAGMSDSPFGLLSYVLEKYSLGSFGFNQTCGTRDGLLEKLGRDELLTIITYYWMTNCITSSMRLYRNTFYTLEKGWPRTVLNNLIISEKVPVAVQLFRYEVSFVPFKVLEQKYLNLVRYNIVEDGGHFASFENPQKSAVDFIDFIKNL</sequence>